<evidence type="ECO:0000256" key="1">
    <source>
        <dbReference type="ARBA" id="ARBA00022553"/>
    </source>
</evidence>
<dbReference type="OrthoDB" id="5736987at2"/>
<dbReference type="CDD" id="cd17535">
    <property type="entry name" value="REC_NarL-like"/>
    <property type="match status" value="1"/>
</dbReference>
<dbReference type="SMART" id="SM00448">
    <property type="entry name" value="REC"/>
    <property type="match status" value="1"/>
</dbReference>
<dbReference type="GO" id="GO:0000160">
    <property type="term" value="P:phosphorelay signal transduction system"/>
    <property type="evidence" value="ECO:0007669"/>
    <property type="project" value="InterPro"/>
</dbReference>
<dbReference type="PANTHER" id="PTHR45566">
    <property type="entry name" value="HTH-TYPE TRANSCRIPTIONAL REGULATOR YHJB-RELATED"/>
    <property type="match status" value="1"/>
</dbReference>
<dbReference type="InterPro" id="IPR000792">
    <property type="entry name" value="Tscrpt_reg_LuxR_C"/>
</dbReference>
<keyword evidence="1 3" id="KW-0597">Phosphoprotein</keyword>
<sequence length="212" mass="23527">MKILHLDDHNLFTEGLSSVLLTHGINVTSASDTKAAIELLETTQDFDLIIADLSLPGLDGFAFIQSVEQRQLLLPIVVLSATEDLWLIKKSLAAGAVGFIPKTYKTLEIVAAINLIIAGEVYLPEKIRTSLSQLPDDEPQDSIIKKLSAYQLSRRQLDVLRLMHKGHSNEEIATILHVSINTIKTHVKILFSAFSVSNRMECVRFAEKVNLI</sequence>
<evidence type="ECO:0000313" key="7">
    <source>
        <dbReference type="Proteomes" id="UP000441399"/>
    </source>
</evidence>
<gene>
    <name evidence="6" type="primary">exaE</name>
    <name evidence="6" type="ORF">OPDIPICF_04536</name>
</gene>
<keyword evidence="7" id="KW-1185">Reference proteome</keyword>
<evidence type="ECO:0000259" key="4">
    <source>
        <dbReference type="PROSITE" id="PS50043"/>
    </source>
</evidence>
<evidence type="ECO:0000256" key="2">
    <source>
        <dbReference type="ARBA" id="ARBA00023125"/>
    </source>
</evidence>
<feature type="modified residue" description="4-aspartylphosphate" evidence="3">
    <location>
        <position position="52"/>
    </location>
</feature>
<evidence type="ECO:0000313" key="6">
    <source>
        <dbReference type="EMBL" id="CAA0103442.1"/>
    </source>
</evidence>
<protein>
    <submittedName>
        <fullName evidence="6">Transcriptional activator protein ExaE</fullName>
    </submittedName>
</protein>
<dbReference type="SUPFAM" id="SSF52172">
    <property type="entry name" value="CheY-like"/>
    <property type="match status" value="1"/>
</dbReference>
<evidence type="ECO:0000256" key="3">
    <source>
        <dbReference type="PROSITE-ProRule" id="PRU00169"/>
    </source>
</evidence>
<name>A0A5S9PHI9_9GAMM</name>
<dbReference type="Pfam" id="PF00196">
    <property type="entry name" value="GerE"/>
    <property type="match status" value="1"/>
</dbReference>
<dbReference type="SUPFAM" id="SSF46894">
    <property type="entry name" value="C-terminal effector domain of the bipartite response regulators"/>
    <property type="match status" value="1"/>
</dbReference>
<accession>A0A5S9PHI9</accession>
<dbReference type="InterPro" id="IPR016032">
    <property type="entry name" value="Sig_transdc_resp-reg_C-effctor"/>
</dbReference>
<dbReference type="InterPro" id="IPR011006">
    <property type="entry name" value="CheY-like_superfamily"/>
</dbReference>
<organism evidence="6 7">
    <name type="scientific">BD1-7 clade bacterium</name>
    <dbReference type="NCBI Taxonomy" id="2029982"/>
    <lineage>
        <taxon>Bacteria</taxon>
        <taxon>Pseudomonadati</taxon>
        <taxon>Pseudomonadota</taxon>
        <taxon>Gammaproteobacteria</taxon>
        <taxon>Cellvibrionales</taxon>
        <taxon>Spongiibacteraceae</taxon>
        <taxon>BD1-7 clade</taxon>
    </lineage>
</organism>
<dbReference type="Pfam" id="PF00072">
    <property type="entry name" value="Response_reg"/>
    <property type="match status" value="1"/>
</dbReference>
<dbReference type="InterPro" id="IPR001789">
    <property type="entry name" value="Sig_transdc_resp-reg_receiver"/>
</dbReference>
<dbReference type="SMART" id="SM00421">
    <property type="entry name" value="HTH_LUXR"/>
    <property type="match status" value="1"/>
</dbReference>
<dbReference type="PROSITE" id="PS50110">
    <property type="entry name" value="RESPONSE_REGULATORY"/>
    <property type="match status" value="1"/>
</dbReference>
<dbReference type="GO" id="GO:0006355">
    <property type="term" value="P:regulation of DNA-templated transcription"/>
    <property type="evidence" value="ECO:0007669"/>
    <property type="project" value="InterPro"/>
</dbReference>
<dbReference type="InterPro" id="IPR058245">
    <property type="entry name" value="NreC/VraR/RcsB-like_REC"/>
</dbReference>
<dbReference type="GO" id="GO:0003677">
    <property type="term" value="F:DNA binding"/>
    <property type="evidence" value="ECO:0007669"/>
    <property type="project" value="UniProtKB-KW"/>
</dbReference>
<proteinExistence type="predicted"/>
<dbReference type="PANTHER" id="PTHR45566:SF1">
    <property type="entry name" value="HTH-TYPE TRANSCRIPTIONAL REGULATOR YHJB-RELATED"/>
    <property type="match status" value="1"/>
</dbReference>
<keyword evidence="2" id="KW-0238">DNA-binding</keyword>
<feature type="domain" description="HTH luxR-type" evidence="4">
    <location>
        <begin position="145"/>
        <end position="210"/>
    </location>
</feature>
<dbReference type="Proteomes" id="UP000441399">
    <property type="component" value="Unassembled WGS sequence"/>
</dbReference>
<evidence type="ECO:0000259" key="5">
    <source>
        <dbReference type="PROSITE" id="PS50110"/>
    </source>
</evidence>
<dbReference type="AlphaFoldDB" id="A0A5S9PHI9"/>
<dbReference type="CDD" id="cd06170">
    <property type="entry name" value="LuxR_C_like"/>
    <property type="match status" value="1"/>
</dbReference>
<dbReference type="EMBL" id="CACSIO010000010">
    <property type="protein sequence ID" value="CAA0103442.1"/>
    <property type="molecule type" value="Genomic_DNA"/>
</dbReference>
<dbReference type="PROSITE" id="PS50043">
    <property type="entry name" value="HTH_LUXR_2"/>
    <property type="match status" value="1"/>
</dbReference>
<feature type="domain" description="Response regulatory" evidence="5">
    <location>
        <begin position="2"/>
        <end position="117"/>
    </location>
</feature>
<dbReference type="InterPro" id="IPR051015">
    <property type="entry name" value="EvgA-like"/>
</dbReference>
<dbReference type="Gene3D" id="3.40.50.2300">
    <property type="match status" value="1"/>
</dbReference>
<reference evidence="6 7" key="1">
    <citation type="submission" date="2019-11" db="EMBL/GenBank/DDBJ databases">
        <authorList>
            <person name="Holert J."/>
        </authorList>
    </citation>
    <scope>NUCLEOTIDE SEQUENCE [LARGE SCALE GENOMIC DNA]</scope>
    <source>
        <strain evidence="6">SB11_3</strain>
    </source>
</reference>
<dbReference type="PRINTS" id="PR00038">
    <property type="entry name" value="HTHLUXR"/>
</dbReference>